<evidence type="ECO:0000256" key="3">
    <source>
        <dbReference type="PROSITE-ProRule" id="PRU00357"/>
    </source>
</evidence>
<feature type="region of interest" description="Disordered" evidence="4">
    <location>
        <begin position="102"/>
        <end position="124"/>
    </location>
</feature>
<feature type="region of interest" description="Disordered" evidence="4">
    <location>
        <begin position="156"/>
        <end position="184"/>
    </location>
</feature>
<dbReference type="PANTHER" id="PTHR31874">
    <property type="entry name" value="CCT MOTIF FAMILY PROTEIN, EXPRESSED"/>
    <property type="match status" value="1"/>
</dbReference>
<dbReference type="OrthoDB" id="153872at2759"/>
<dbReference type="InterPro" id="IPR052453">
    <property type="entry name" value="CONSTANS-like_ZF"/>
</dbReference>
<dbReference type="PANTHER" id="PTHR31874:SF1">
    <property type="entry name" value="ZINC FINGER PROTEIN CONSTANS-LIKE 6"/>
    <property type="match status" value="1"/>
</dbReference>
<proteinExistence type="predicted"/>
<comment type="caution">
    <text evidence="6">The sequence shown here is derived from an EMBL/GenBank/DDBJ whole genome shotgun (WGS) entry which is preliminary data.</text>
</comment>
<dbReference type="Proteomes" id="UP000612055">
    <property type="component" value="Unassembled WGS sequence"/>
</dbReference>
<evidence type="ECO:0000313" key="7">
    <source>
        <dbReference type="Proteomes" id="UP000612055"/>
    </source>
</evidence>
<feature type="region of interest" description="Disordered" evidence="4">
    <location>
        <begin position="315"/>
        <end position="339"/>
    </location>
</feature>
<comment type="subcellular location">
    <subcellularLocation>
        <location evidence="1 3">Nucleus</location>
    </subcellularLocation>
</comment>
<reference evidence="6" key="1">
    <citation type="journal article" date="2020" name="bioRxiv">
        <title>Comparative genomics of Chlamydomonas.</title>
        <authorList>
            <person name="Craig R.J."/>
            <person name="Hasan A.R."/>
            <person name="Ness R.W."/>
            <person name="Keightley P.D."/>
        </authorList>
    </citation>
    <scope>NUCLEOTIDE SEQUENCE</scope>
    <source>
        <strain evidence="6">CCAP 11/70</strain>
    </source>
</reference>
<evidence type="ECO:0000259" key="5">
    <source>
        <dbReference type="PROSITE" id="PS51017"/>
    </source>
</evidence>
<dbReference type="GO" id="GO:0005634">
    <property type="term" value="C:nucleus"/>
    <property type="evidence" value="ECO:0007669"/>
    <property type="project" value="UniProtKB-SubCell"/>
</dbReference>
<feature type="region of interest" description="Disordered" evidence="4">
    <location>
        <begin position="196"/>
        <end position="255"/>
    </location>
</feature>
<accession>A0A835XX02</accession>
<protein>
    <recommendedName>
        <fullName evidence="5">CCT domain-containing protein</fullName>
    </recommendedName>
</protein>
<keyword evidence="2 3" id="KW-0539">Nucleus</keyword>
<dbReference type="Pfam" id="PF06203">
    <property type="entry name" value="CCT"/>
    <property type="match status" value="1"/>
</dbReference>
<dbReference type="PROSITE" id="PS51017">
    <property type="entry name" value="CCT"/>
    <property type="match status" value="1"/>
</dbReference>
<name>A0A835XX02_9CHLO</name>
<dbReference type="InterPro" id="IPR010402">
    <property type="entry name" value="CCT_domain"/>
</dbReference>
<sequence>MLNLQPDSVLSAWEKMGGGAFADDPCDLSLDLSSWEMKHTATVPVPSPSPAATHIDPSIFAALFTPAEMGLTFLPGFAPPIMHAPRVSSETGAQVVPMCSSASAGSLDGSVPSASHPHPHDSDDLHAAAAAAGLCDDPAAGPLSHLDDDAALSLRFGDMDSPMDSSHDHDHDSCDQQHQQHNGQDVVKSEPVEYAFGAVPSSPPAASSPTSSGEAGLVPVCSGSASPAPANHAEAASTATSGDPAAAPGSPVAPAPAAAAAQPAAPAALAPTAMPPFFVPMLPFMPMLMPMPFGMAMPMPVAYGGMLPPHMAMPAPAPAPAAEAVKEEPSCEATGADSESLAQVFDAQPSSDCPSPSPCPEPCAEAPCSAPSSLPAHLTRQASAALARAPSNAAAAAAAAGAGAYIRSRAECLERYREKKARRLYTKKIRYQLRKINADKRPRIKGRFVKKEELEGFLAAQRAGSGCMGDDLDFSALGEATLMDSDDE</sequence>
<organism evidence="6 7">
    <name type="scientific">Edaphochlamys debaryana</name>
    <dbReference type="NCBI Taxonomy" id="47281"/>
    <lineage>
        <taxon>Eukaryota</taxon>
        <taxon>Viridiplantae</taxon>
        <taxon>Chlorophyta</taxon>
        <taxon>core chlorophytes</taxon>
        <taxon>Chlorophyceae</taxon>
        <taxon>CS clade</taxon>
        <taxon>Chlamydomonadales</taxon>
        <taxon>Chlamydomonadales incertae sedis</taxon>
        <taxon>Edaphochlamys</taxon>
    </lineage>
</organism>
<evidence type="ECO:0000256" key="1">
    <source>
        <dbReference type="ARBA" id="ARBA00004123"/>
    </source>
</evidence>
<dbReference type="GO" id="GO:0006355">
    <property type="term" value="P:regulation of DNA-templated transcription"/>
    <property type="evidence" value="ECO:0007669"/>
    <property type="project" value="TreeGrafter"/>
</dbReference>
<evidence type="ECO:0000313" key="6">
    <source>
        <dbReference type="EMBL" id="KAG2487294.1"/>
    </source>
</evidence>
<dbReference type="EMBL" id="JAEHOE010000099">
    <property type="protein sequence ID" value="KAG2487294.1"/>
    <property type="molecule type" value="Genomic_DNA"/>
</dbReference>
<evidence type="ECO:0000256" key="4">
    <source>
        <dbReference type="SAM" id="MobiDB-lite"/>
    </source>
</evidence>
<feature type="compositionally biased region" description="Low complexity" evidence="4">
    <location>
        <begin position="224"/>
        <end position="255"/>
    </location>
</feature>
<gene>
    <name evidence="6" type="ORF">HYH03_014134</name>
</gene>
<keyword evidence="7" id="KW-1185">Reference proteome</keyword>
<evidence type="ECO:0000256" key="2">
    <source>
        <dbReference type="ARBA" id="ARBA00023242"/>
    </source>
</evidence>
<feature type="domain" description="CCT" evidence="5">
    <location>
        <begin position="409"/>
        <end position="451"/>
    </location>
</feature>
<feature type="compositionally biased region" description="Basic and acidic residues" evidence="4">
    <location>
        <begin position="165"/>
        <end position="175"/>
    </location>
</feature>
<dbReference type="AlphaFoldDB" id="A0A835XX02"/>